<dbReference type="GeneID" id="66909259"/>
<dbReference type="Pfam" id="PF13439">
    <property type="entry name" value="Glyco_transf_4"/>
    <property type="match status" value="1"/>
</dbReference>
<dbReference type="RefSeq" id="WP_011050045.1">
    <property type="nucleotide sequence ID" value="NZ_CAVLHM010000022.1"/>
</dbReference>
<organism evidence="3 4">
    <name type="scientific">Xanthomonas citri pv. citri</name>
    <dbReference type="NCBI Taxonomy" id="611301"/>
    <lineage>
        <taxon>Bacteria</taxon>
        <taxon>Pseudomonadati</taxon>
        <taxon>Pseudomonadota</taxon>
        <taxon>Gammaproteobacteria</taxon>
        <taxon>Lysobacterales</taxon>
        <taxon>Lysobacteraceae</taxon>
        <taxon>Xanthomonas</taxon>
    </lineage>
</organism>
<accession>A0A0U5BMX5</accession>
<proteinExistence type="predicted"/>
<dbReference type="GO" id="GO:1901135">
    <property type="term" value="P:carbohydrate derivative metabolic process"/>
    <property type="evidence" value="ECO:0007669"/>
    <property type="project" value="UniProtKB-ARBA"/>
</dbReference>
<dbReference type="AlphaFoldDB" id="A0A0U5BMX5"/>
<dbReference type="InterPro" id="IPR001296">
    <property type="entry name" value="Glyco_trans_1"/>
</dbReference>
<dbReference type="Pfam" id="PF00534">
    <property type="entry name" value="Glycos_transf_1"/>
    <property type="match status" value="1"/>
</dbReference>
<dbReference type="InterPro" id="IPR028098">
    <property type="entry name" value="Glyco_trans_4-like_N"/>
</dbReference>
<feature type="domain" description="Glycosyltransferase subfamily 4-like N-terminal" evidence="2">
    <location>
        <begin position="22"/>
        <end position="182"/>
    </location>
</feature>
<comment type="caution">
    <text evidence="3">The sequence shown here is derived from an EMBL/GenBank/DDBJ whole genome shotgun (WGS) entry which is preliminary data.</text>
</comment>
<gene>
    <name evidence="3" type="primary">wbpZ</name>
    <name evidence="3" type="ORF">XAC3562_10053</name>
</gene>
<reference evidence="3 4" key="1">
    <citation type="submission" date="2014-09" db="EMBL/GenBank/DDBJ databases">
        <authorList>
            <person name="Regsiter A."/>
        </authorList>
    </citation>
    <scope>NUCLEOTIDE SEQUENCE [LARGE SCALE GENOMIC DNA]</scope>
</reference>
<evidence type="ECO:0000313" key="3">
    <source>
        <dbReference type="EMBL" id="CEG14113.1"/>
    </source>
</evidence>
<dbReference type="EMBL" id="CCXZ01000001">
    <property type="protein sequence ID" value="CEG14113.1"/>
    <property type="molecule type" value="Genomic_DNA"/>
</dbReference>
<dbReference type="PANTHER" id="PTHR12526:SF627">
    <property type="entry name" value="D-RHAMNOSYLTRANSFERASE WBPZ"/>
    <property type="match status" value="1"/>
</dbReference>
<name>A0A0U5BMX5_XANCI</name>
<keyword evidence="4" id="KW-1185">Reference proteome</keyword>
<dbReference type="OMA" id="ISWNDVV"/>
<dbReference type="Proteomes" id="UP000052230">
    <property type="component" value="Unassembled WGS sequence"/>
</dbReference>
<evidence type="ECO:0000259" key="2">
    <source>
        <dbReference type="Pfam" id="PF13439"/>
    </source>
</evidence>
<dbReference type="PANTHER" id="PTHR12526">
    <property type="entry name" value="GLYCOSYLTRANSFERASE"/>
    <property type="match status" value="1"/>
</dbReference>
<protein>
    <submittedName>
        <fullName evidence="3">Glycosyltransferase</fullName>
    </submittedName>
</protein>
<dbReference type="GO" id="GO:0016757">
    <property type="term" value="F:glycosyltransferase activity"/>
    <property type="evidence" value="ECO:0007669"/>
    <property type="project" value="InterPro"/>
</dbReference>
<feature type="domain" description="Glycosyl transferase family 1" evidence="1">
    <location>
        <begin position="195"/>
        <end position="351"/>
    </location>
</feature>
<keyword evidence="3" id="KW-0808">Transferase</keyword>
<evidence type="ECO:0000259" key="1">
    <source>
        <dbReference type="Pfam" id="PF00534"/>
    </source>
</evidence>
<evidence type="ECO:0000313" key="4">
    <source>
        <dbReference type="Proteomes" id="UP000052230"/>
    </source>
</evidence>
<sequence>MSLTSSPLRVLQVYKTSLPETMGGTEQVVRTLATQSHQHAVESEVVTLCADGRLAGISVQGPYTLHRFRRDFEVASMPVSLRLLRQFAALARRFDLIHYHFPWPFMDVLHLAGAARTPSVLTYHSDIVRQRRWLRLYRPLQQRFLERVDHIVATSPNYRATSPVLANFQTKLSVIPIGLDPSSHYTPDAERARAWRTRLGPRFFLFVGVLRYYKGLQYLLQAVRDTQIPVAIVGDGPEGARLRQQARQLGLSHVHFLGVLDDADKHALLSLCDGLVFPSHLRSEAFGITLLEAAMHAKPMISCEIGTGTSFVNVAGQTGLVVAPADPVALCDAMRYLWNHPQVADALGQEALRRYRQYFTGAAMVRSYAALYRQVHSAAGGAATLGEKQG</sequence>
<dbReference type="SUPFAM" id="SSF53756">
    <property type="entry name" value="UDP-Glycosyltransferase/glycogen phosphorylase"/>
    <property type="match status" value="1"/>
</dbReference>
<dbReference type="Gene3D" id="3.40.50.2000">
    <property type="entry name" value="Glycogen Phosphorylase B"/>
    <property type="match status" value="2"/>
</dbReference>